<evidence type="ECO:0000313" key="3">
    <source>
        <dbReference type="Proteomes" id="UP000002334"/>
    </source>
</evidence>
<sequence length="37" mass="4320">MTRLMSGFNKSNNHPLKQVMHQRSHQLISRMLAALEN</sequence>
<dbReference type="EMBL" id="CP001277">
    <property type="protein sequence ID" value="ACQ67222.1"/>
    <property type="molecule type" value="Genomic_DNA"/>
</dbReference>
<dbReference type="Proteomes" id="UP000002334">
    <property type="component" value="Chromosome"/>
</dbReference>
<organism evidence="2 3">
    <name type="scientific">Hamiltonella defensa subsp. Acyrthosiphon pisum (strain 5AT)</name>
    <dbReference type="NCBI Taxonomy" id="572265"/>
    <lineage>
        <taxon>Bacteria</taxon>
        <taxon>Pseudomonadati</taxon>
        <taxon>Pseudomonadota</taxon>
        <taxon>Gammaproteobacteria</taxon>
        <taxon>Enterobacterales</taxon>
        <taxon>Enterobacteriaceae</taxon>
        <taxon>aphid secondary symbionts</taxon>
        <taxon>Candidatus Williamhamiltonella</taxon>
    </lineage>
</organism>
<accession>C4K3S9</accession>
<reference evidence="2 3" key="1">
    <citation type="journal article" date="2009" name="Proc. Natl. Acad. Sci. U.S.A.">
        <title>Hamiltonella defensa, genome evolution of protective bacterial endosymbiont from pathogenic ancestors.</title>
        <authorList>
            <person name="Degnan P.H."/>
            <person name="Yu Y."/>
            <person name="Sisneros N."/>
            <person name="Wing R.A."/>
            <person name="Moran N.A."/>
        </authorList>
    </citation>
    <scope>NUCLEOTIDE SEQUENCE [LARGE SCALE GENOMIC DNA]</scope>
    <source>
        <strain evidence="3">5AT</strain>
    </source>
</reference>
<dbReference type="AlphaFoldDB" id="C4K3S9"/>
<dbReference type="HOGENOM" id="CLU_3344385_0_0_6"/>
<proteinExistence type="predicted"/>
<keyword evidence="3" id="KW-1185">Reference proteome</keyword>
<dbReference type="KEGG" id="hde:HDEF_0468"/>
<gene>
    <name evidence="2" type="ordered locus">HDEF_0468</name>
</gene>
<name>C4K3S9_HAMD5</name>
<protein>
    <submittedName>
        <fullName evidence="2">Uncharacterized protein</fullName>
    </submittedName>
</protein>
<feature type="region of interest" description="Disordered" evidence="1">
    <location>
        <begin position="1"/>
        <end position="22"/>
    </location>
</feature>
<evidence type="ECO:0000256" key="1">
    <source>
        <dbReference type="SAM" id="MobiDB-lite"/>
    </source>
</evidence>
<evidence type="ECO:0000313" key="2">
    <source>
        <dbReference type="EMBL" id="ACQ67222.1"/>
    </source>
</evidence>